<dbReference type="RefSeq" id="WP_227777428.1">
    <property type="nucleotide sequence ID" value="NZ_BAABKX010000019.1"/>
</dbReference>
<dbReference type="InterPro" id="IPR043519">
    <property type="entry name" value="NT_sf"/>
</dbReference>
<proteinExistence type="predicted"/>
<dbReference type="InterPro" id="IPR036388">
    <property type="entry name" value="WH-like_DNA-bd_sf"/>
</dbReference>
<dbReference type="PANTHER" id="PTHR33933:SF1">
    <property type="entry name" value="PROTEIN ADENYLYLTRANSFERASE MNTA-RELATED"/>
    <property type="match status" value="1"/>
</dbReference>
<dbReference type="SUPFAM" id="SSF81301">
    <property type="entry name" value="Nucleotidyltransferase"/>
    <property type="match status" value="1"/>
</dbReference>
<dbReference type="SUPFAM" id="SSF46785">
    <property type="entry name" value="Winged helix' DNA-binding domain"/>
    <property type="match status" value="1"/>
</dbReference>
<feature type="domain" description="Polymerase nucleotidyl transferase" evidence="1">
    <location>
        <begin position="123"/>
        <end position="160"/>
    </location>
</feature>
<protein>
    <recommendedName>
        <fullName evidence="1">Polymerase nucleotidyl transferase domain-containing protein</fullName>
    </recommendedName>
</protein>
<name>A0AAV3UNH7_9EURY</name>
<dbReference type="EMBL" id="BAABKX010000019">
    <property type="protein sequence ID" value="GAA5060485.1"/>
    <property type="molecule type" value="Genomic_DNA"/>
</dbReference>
<accession>A0AAV3UNH7</accession>
<evidence type="ECO:0000313" key="3">
    <source>
        <dbReference type="Proteomes" id="UP001501729"/>
    </source>
</evidence>
<sequence>MQTQSGVILDFPFPEERVFRYQAMQDILHHLVNEPHQGFTQKELAEITETDISTISRSVDLLDQLGVVTQDTGRPAQIQIDHDHLQKPDPLLSVSQSEFRKPIEAFLTELQQQVTESDDIETLVGVILFGSVARGTADRSSDIDLLVIIDGNHTYGRRIASQIARSLEEQSFAGDRYEFEVLVETPESATQYGAKLREIFDEGLILHQSEDFRHVRAAVYADESEEI</sequence>
<dbReference type="PANTHER" id="PTHR33933">
    <property type="entry name" value="NUCLEOTIDYLTRANSFERASE"/>
    <property type="match status" value="1"/>
</dbReference>
<keyword evidence="3" id="KW-1185">Reference proteome</keyword>
<dbReference type="GeneID" id="68615550"/>
<organism evidence="2 3">
    <name type="scientific">Haladaptatus pallidirubidus</name>
    <dbReference type="NCBI Taxonomy" id="1008152"/>
    <lineage>
        <taxon>Archaea</taxon>
        <taxon>Methanobacteriati</taxon>
        <taxon>Methanobacteriota</taxon>
        <taxon>Stenosarchaea group</taxon>
        <taxon>Halobacteria</taxon>
        <taxon>Halobacteriales</taxon>
        <taxon>Haladaptataceae</taxon>
        <taxon>Haladaptatus</taxon>
    </lineage>
</organism>
<evidence type="ECO:0000259" key="1">
    <source>
        <dbReference type="Pfam" id="PF01909"/>
    </source>
</evidence>
<evidence type="ECO:0000313" key="2">
    <source>
        <dbReference type="EMBL" id="GAA5060485.1"/>
    </source>
</evidence>
<dbReference type="Proteomes" id="UP001501729">
    <property type="component" value="Unassembled WGS sequence"/>
</dbReference>
<dbReference type="Gene3D" id="1.10.10.10">
    <property type="entry name" value="Winged helix-like DNA-binding domain superfamily/Winged helix DNA-binding domain"/>
    <property type="match status" value="1"/>
</dbReference>
<dbReference type="Gene3D" id="3.30.460.10">
    <property type="entry name" value="Beta Polymerase, domain 2"/>
    <property type="match status" value="1"/>
</dbReference>
<dbReference type="Pfam" id="PF01909">
    <property type="entry name" value="NTP_transf_2"/>
    <property type="match status" value="1"/>
</dbReference>
<dbReference type="GO" id="GO:0016779">
    <property type="term" value="F:nucleotidyltransferase activity"/>
    <property type="evidence" value="ECO:0007669"/>
    <property type="project" value="InterPro"/>
</dbReference>
<dbReference type="InterPro" id="IPR002934">
    <property type="entry name" value="Polymerase_NTP_transf_dom"/>
</dbReference>
<gene>
    <name evidence="2" type="ORF">GCM10025751_45610</name>
</gene>
<dbReference type="InterPro" id="IPR052548">
    <property type="entry name" value="Type_VII_TA_antitoxin"/>
</dbReference>
<comment type="caution">
    <text evidence="2">The sequence shown here is derived from an EMBL/GenBank/DDBJ whole genome shotgun (WGS) entry which is preliminary data.</text>
</comment>
<dbReference type="CDD" id="cd05403">
    <property type="entry name" value="NT_KNTase_like"/>
    <property type="match status" value="1"/>
</dbReference>
<dbReference type="AlphaFoldDB" id="A0AAV3UNH7"/>
<dbReference type="InterPro" id="IPR036390">
    <property type="entry name" value="WH_DNA-bd_sf"/>
</dbReference>
<reference evidence="2 3" key="1">
    <citation type="journal article" date="2019" name="Int. J. Syst. Evol. Microbiol.">
        <title>The Global Catalogue of Microorganisms (GCM) 10K type strain sequencing project: providing services to taxonomists for standard genome sequencing and annotation.</title>
        <authorList>
            <consortium name="The Broad Institute Genomics Platform"/>
            <consortium name="The Broad Institute Genome Sequencing Center for Infectious Disease"/>
            <person name="Wu L."/>
            <person name="Ma J."/>
        </authorList>
    </citation>
    <scope>NUCLEOTIDE SEQUENCE [LARGE SCALE GENOMIC DNA]</scope>
    <source>
        <strain evidence="2 3">JCM 17504</strain>
    </source>
</reference>